<dbReference type="Pfam" id="PF02021">
    <property type="entry name" value="UPF0102"/>
    <property type="match status" value="1"/>
</dbReference>
<dbReference type="EMBL" id="VINQ01000023">
    <property type="protein sequence ID" value="KAA0909883.1"/>
    <property type="molecule type" value="Genomic_DNA"/>
</dbReference>
<sequence>MSTPARKRRGRRAYIAGALAEEQVARYYELRGLQLAHRRWRGSRGEIDLVLRDGDAVVFVEVKSAPTHARAAESLRPAQVRRIMMTAQEFLGREPRGELTEMRLDVALVDGQGVIEIVENALSDF</sequence>
<keyword evidence="4" id="KW-1185">Reference proteome</keyword>
<dbReference type="InterPro" id="IPR011335">
    <property type="entry name" value="Restrct_endonuc-II-like"/>
</dbReference>
<dbReference type="PANTHER" id="PTHR34039:SF1">
    <property type="entry name" value="UPF0102 PROTEIN YRAN"/>
    <property type="match status" value="1"/>
</dbReference>
<gene>
    <name evidence="3" type="ORF">FLO80_19645</name>
</gene>
<evidence type="ECO:0000256" key="2">
    <source>
        <dbReference type="HAMAP-Rule" id="MF_00048"/>
    </source>
</evidence>
<comment type="similarity">
    <text evidence="1 2">Belongs to the UPF0102 family.</text>
</comment>
<organism evidence="3 4">
    <name type="scientific">Aquicoccus porphyridii</name>
    <dbReference type="NCBI Taxonomy" id="1852029"/>
    <lineage>
        <taxon>Bacteria</taxon>
        <taxon>Pseudomonadati</taxon>
        <taxon>Pseudomonadota</taxon>
        <taxon>Alphaproteobacteria</taxon>
        <taxon>Rhodobacterales</taxon>
        <taxon>Paracoccaceae</taxon>
        <taxon>Aquicoccus</taxon>
    </lineage>
</organism>
<evidence type="ECO:0000313" key="3">
    <source>
        <dbReference type="EMBL" id="KAA0909883.1"/>
    </source>
</evidence>
<proteinExistence type="inferred from homology"/>
<dbReference type="HAMAP" id="MF_00048">
    <property type="entry name" value="UPF0102"/>
    <property type="match status" value="1"/>
</dbReference>
<dbReference type="AlphaFoldDB" id="A0A5A9YXZ5"/>
<dbReference type="InterPro" id="IPR003509">
    <property type="entry name" value="UPF0102_YraN-like"/>
</dbReference>
<dbReference type="GO" id="GO:0003676">
    <property type="term" value="F:nucleic acid binding"/>
    <property type="evidence" value="ECO:0007669"/>
    <property type="project" value="InterPro"/>
</dbReference>
<accession>A0A5A9YXZ5</accession>
<dbReference type="InterPro" id="IPR011856">
    <property type="entry name" value="tRNA_endonuc-like_dom_sf"/>
</dbReference>
<evidence type="ECO:0000256" key="1">
    <source>
        <dbReference type="ARBA" id="ARBA00006738"/>
    </source>
</evidence>
<name>A0A5A9YXZ5_9RHOB</name>
<comment type="caution">
    <text evidence="3">The sequence shown here is derived from an EMBL/GenBank/DDBJ whole genome shotgun (WGS) entry which is preliminary data.</text>
</comment>
<dbReference type="Gene3D" id="3.40.1350.10">
    <property type="match status" value="1"/>
</dbReference>
<protein>
    <recommendedName>
        <fullName evidence="2">UPF0102 protein FLO80_19645</fullName>
    </recommendedName>
</protein>
<evidence type="ECO:0000313" key="4">
    <source>
        <dbReference type="Proteomes" id="UP000325291"/>
    </source>
</evidence>
<dbReference type="PANTHER" id="PTHR34039">
    <property type="entry name" value="UPF0102 PROTEIN YRAN"/>
    <property type="match status" value="1"/>
</dbReference>
<dbReference type="Proteomes" id="UP000325291">
    <property type="component" value="Unassembled WGS sequence"/>
</dbReference>
<reference evidence="3 4" key="1">
    <citation type="submission" date="2019-07" db="EMBL/GenBank/DDBJ databases">
        <title>Aquicoccus porphyridii gen. nov., sp. nov., isolated from a small marine red alga, Porphyridium marinum.</title>
        <authorList>
            <person name="Liu L."/>
        </authorList>
    </citation>
    <scope>NUCLEOTIDE SEQUENCE [LARGE SCALE GENOMIC DNA]</scope>
    <source>
        <strain evidence="3 4">L1 8-17</strain>
    </source>
</reference>
<dbReference type="SUPFAM" id="SSF52980">
    <property type="entry name" value="Restriction endonuclease-like"/>
    <property type="match status" value="1"/>
</dbReference>